<dbReference type="OrthoDB" id="6510516at2759"/>
<dbReference type="PANTHER" id="PTHR20371:SF1">
    <property type="entry name" value="ENOLASE-PHOSPHATASE E1"/>
    <property type="match status" value="1"/>
</dbReference>
<dbReference type="InterPro" id="IPR036412">
    <property type="entry name" value="HAD-like_sf"/>
</dbReference>
<organism evidence="1">
    <name type="scientific">Sarcoptes scabiei</name>
    <name type="common">Itch mite</name>
    <name type="synonym">Acarus scabiei</name>
    <dbReference type="NCBI Taxonomy" id="52283"/>
    <lineage>
        <taxon>Eukaryota</taxon>
        <taxon>Metazoa</taxon>
        <taxon>Ecdysozoa</taxon>
        <taxon>Arthropoda</taxon>
        <taxon>Chelicerata</taxon>
        <taxon>Arachnida</taxon>
        <taxon>Acari</taxon>
        <taxon>Acariformes</taxon>
        <taxon>Sarcoptiformes</taxon>
        <taxon>Astigmata</taxon>
        <taxon>Psoroptidia</taxon>
        <taxon>Sarcoptoidea</taxon>
        <taxon>Sarcoptidae</taxon>
        <taxon>Sarcoptinae</taxon>
        <taxon>Sarcoptes</taxon>
    </lineage>
</organism>
<dbReference type="PANTHER" id="PTHR20371">
    <property type="entry name" value="ENOLASE-PHOSPHATASE E1"/>
    <property type="match status" value="1"/>
</dbReference>
<keyword evidence="3" id="KW-1185">Reference proteome</keyword>
<dbReference type="SUPFAM" id="SSF56784">
    <property type="entry name" value="HAD-like"/>
    <property type="match status" value="1"/>
</dbReference>
<reference evidence="3" key="1">
    <citation type="journal article" date="2020" name="PLoS Negl. Trop. Dis.">
        <title>High-quality nuclear genome for Sarcoptes scabiei-A critical resource for a neglected parasite.</title>
        <authorList>
            <person name="Korhonen P.K."/>
            <person name="Gasser R.B."/>
            <person name="Ma G."/>
            <person name="Wang T."/>
            <person name="Stroehlein A.J."/>
            <person name="Young N.D."/>
            <person name="Ang C.S."/>
            <person name="Fernando D.D."/>
            <person name="Lu H.C."/>
            <person name="Taylor S."/>
            <person name="Reynolds S.L."/>
            <person name="Mofiz E."/>
            <person name="Najaraj S.H."/>
            <person name="Gowda H."/>
            <person name="Madugundu A."/>
            <person name="Renuse S."/>
            <person name="Holt D."/>
            <person name="Pandey A."/>
            <person name="Papenfuss A.T."/>
            <person name="Fischer K."/>
        </authorList>
    </citation>
    <scope>NUCLEOTIDE SEQUENCE [LARGE SCALE GENOMIC DNA]</scope>
</reference>
<dbReference type="GO" id="GO:0019509">
    <property type="term" value="P:L-methionine salvage from methylthioadenosine"/>
    <property type="evidence" value="ECO:0007669"/>
    <property type="project" value="TreeGrafter"/>
</dbReference>
<reference evidence="2" key="3">
    <citation type="submission" date="2022-06" db="UniProtKB">
        <authorList>
            <consortium name="EnsemblMetazoa"/>
        </authorList>
    </citation>
    <scope>IDENTIFICATION</scope>
</reference>
<accession>A0A834R520</accession>
<dbReference type="EMBL" id="WVUK01000062">
    <property type="protein sequence ID" value="KAF7490585.1"/>
    <property type="molecule type" value="Genomic_DNA"/>
</dbReference>
<dbReference type="GO" id="GO:0043874">
    <property type="term" value="F:acireductone synthase activity"/>
    <property type="evidence" value="ECO:0007669"/>
    <property type="project" value="TreeGrafter"/>
</dbReference>
<name>A0A834R520_SARSC</name>
<dbReference type="Gene3D" id="3.40.50.1000">
    <property type="entry name" value="HAD superfamily/HAD-like"/>
    <property type="match status" value="1"/>
</dbReference>
<sequence>MKTTKLVFFSKPSVIIYRFLYVIKSKNQLVQEFIAFVKQNLYEFLQTYWNQSELQDLIEILREESINDCSERSDQNDCPVIFTNTQPDEAIQDSIVIYFLHKCCRTHYDIGHQTIAFKRLIHLVVINGLINRKFTIRIDPKHIDSFERFRSSNIKQIVLSRCLRPIIEQECLLNYTNQGDLTQYFDQFLYRNITTKAKSTYSTIAEQLGCLPSSILLIAFSKTECKKAARAGLMVAKIKEFKQISPKYYTIKIASSIEEIVFSQSIIQSNPSKQLKEENRREEEPK</sequence>
<protein>
    <submittedName>
        <fullName evidence="1">Enolase-phosphatase E1</fullName>
    </submittedName>
</protein>
<reference evidence="1" key="2">
    <citation type="submission" date="2020-01" db="EMBL/GenBank/DDBJ databases">
        <authorList>
            <person name="Korhonen P.K.K."/>
            <person name="Guangxu M.G."/>
            <person name="Wang T.W."/>
            <person name="Stroehlein A.J.S."/>
            <person name="Young N.D."/>
            <person name="Ang C.-S.A."/>
            <person name="Fernando D.W.F."/>
            <person name="Lu H.L."/>
            <person name="Taylor S.T."/>
            <person name="Ehtesham M.E.M."/>
            <person name="Najaraj S.H.N."/>
            <person name="Harsha G.H.G."/>
            <person name="Madugundu A.M."/>
            <person name="Renuse S.R."/>
            <person name="Holt D.H."/>
            <person name="Pandey A.P."/>
            <person name="Papenfuss A.P."/>
            <person name="Gasser R.B.G."/>
            <person name="Fischer K.F."/>
        </authorList>
    </citation>
    <scope>NUCLEOTIDE SEQUENCE</scope>
    <source>
        <strain evidence="1">SSS_KF_BRIS2020</strain>
    </source>
</reference>
<gene>
    <name evidence="1" type="ORF">SSS_7308</name>
</gene>
<dbReference type="AlphaFoldDB" id="A0A834R520"/>
<dbReference type="Proteomes" id="UP000070412">
    <property type="component" value="Unassembled WGS sequence"/>
</dbReference>
<proteinExistence type="predicted"/>
<dbReference type="InterPro" id="IPR023214">
    <property type="entry name" value="HAD_sf"/>
</dbReference>
<evidence type="ECO:0000313" key="1">
    <source>
        <dbReference type="EMBL" id="KAF7490585.1"/>
    </source>
</evidence>
<evidence type="ECO:0000313" key="2">
    <source>
        <dbReference type="EnsemblMetazoa" id="KAF7490585.1"/>
    </source>
</evidence>
<dbReference type="EnsemblMetazoa" id="SSS_7308s_mrna">
    <property type="protein sequence ID" value="KAF7490585.1"/>
    <property type="gene ID" value="SSS_7308"/>
</dbReference>
<evidence type="ECO:0000313" key="3">
    <source>
        <dbReference type="Proteomes" id="UP000070412"/>
    </source>
</evidence>